<dbReference type="AlphaFoldDB" id="A0A1I2DKV6"/>
<dbReference type="GO" id="GO:0005524">
    <property type="term" value="F:ATP binding"/>
    <property type="evidence" value="ECO:0007669"/>
    <property type="project" value="InterPro"/>
</dbReference>
<dbReference type="Gene3D" id="3.40.50.300">
    <property type="entry name" value="P-loop containing nucleotide triphosphate hydrolases"/>
    <property type="match status" value="2"/>
</dbReference>
<sequence>MSDKKLKPGFYEQVISEHFAKQLEQVENRFKEIEPIDQTEASTVLSGYLKDIVTQGLESAKDTGESEGDATGLQRQIVLANKIIKLIQEETNNEELKESLVDKKGEELLTLLDSQNTIRVVNANAKIPRPQTSLAETSLFTGAKHEPQMFNELKAEISTCDRIDMLVSFIKWSGLSLLLESLKEFTQRGGKLRIITTSYLGATDFKAIEELNTLPNVEIKISYDTKRTRLHAKAYVFHRDTGFTTAYIGSSNLSNPAISSGLEWNVKITEKDLSNTMNKVLHTFDAYWHSPDFETYDSAQKERLKTALYKERFQDKPGKQYLIAENPEAYHFRITPYSYQQEILDEIAAERELRSNYKNLIVAATGTGKTVIAAFDYKRFCKQNSGHANKLLFIAHREEILSQSISCFRGILEDANFGDLFVGSHRPTSQVSHLFMSIQTFNSQDWTTKTSPDFYDYIIIDEFHHAAASSYQKLLNYYTPKIWLGLTATPERMDGKNVADYFNHRITSEIRLPEAIERKLLCPFHYFGVSDGTDLSTLTWSRGGYDVKDLNNIYVLDQIKARKRATLVIQAVRKYTADINLVHGVGFCVSIEHAKFMNKIFNEEGIPSICLTGGSSDEERNSARTKLTSGEIKFIFVVDLYNEGVDIPEIDTILFLRPTESLTIFLQQLGRGLRLAEDKECLTVLDFIGQSHKKYRFDEKFTALLHRTRKGLYREIDQGFTSLPAGCYIQLEKEAQSVILKNIKASLSTKAALIEKLRDFHDYSLKENVPFSAGNFVDYYHISLLRLYSFPKTSFSSLCVDADLLPRFEVPERDYLTNALSRIASIDSRRWLQFLLNKLPSIANWKIADFSDLEKRMIWMFYFTFYQTVVTDDLQNETSDNFSEYDQKLVSAVHRLQELSKNTVVWEEMISVLKYNLDHITFVDDPVDVGFDCPLDLHCHYTRDQLFAALDYLTPSNVRQGVKWLPDKTIDVLINTLIKSEKDYSPSTMYNDYSINENLFHWQSQSTTSATSPTGQRYMHHKEQGSKVLLFVREYGENEAGTAPFMYLGLAEFVQNEGSRPMNIIWRLEKPIPASMIQCTNKLVL</sequence>
<dbReference type="Pfam" id="PF13091">
    <property type="entry name" value="PLDc_2"/>
    <property type="match status" value="1"/>
</dbReference>
<keyword evidence="4" id="KW-0067">ATP-binding</keyword>
<accession>A0A1I2DKV6</accession>
<dbReference type="InterPro" id="IPR014001">
    <property type="entry name" value="Helicase_ATP-bd"/>
</dbReference>
<dbReference type="GO" id="GO:0003677">
    <property type="term" value="F:DNA binding"/>
    <property type="evidence" value="ECO:0007669"/>
    <property type="project" value="InterPro"/>
</dbReference>
<dbReference type="InterPro" id="IPR006935">
    <property type="entry name" value="Helicase/UvrB_N"/>
</dbReference>
<evidence type="ECO:0000313" key="5">
    <source>
        <dbReference type="Proteomes" id="UP000198896"/>
    </source>
</evidence>
<feature type="domain" description="Helicase ATP-binding" evidence="2">
    <location>
        <begin position="350"/>
        <end position="508"/>
    </location>
</feature>
<dbReference type="InterPro" id="IPR052511">
    <property type="entry name" value="ATP-dep_Helicase"/>
</dbReference>
<dbReference type="InterPro" id="IPR001736">
    <property type="entry name" value="PLipase_D/transphosphatidylase"/>
</dbReference>
<dbReference type="PANTHER" id="PTHR47962">
    <property type="entry name" value="ATP-DEPENDENT HELICASE LHR-RELATED-RELATED"/>
    <property type="match status" value="1"/>
</dbReference>
<dbReference type="InterPro" id="IPR001650">
    <property type="entry name" value="Helicase_C-like"/>
</dbReference>
<feature type="domain" description="PLD phosphodiesterase" evidence="1">
    <location>
        <begin position="226"/>
        <end position="257"/>
    </location>
</feature>
<feature type="domain" description="Helicase C-terminal" evidence="3">
    <location>
        <begin position="571"/>
        <end position="735"/>
    </location>
</feature>
<dbReference type="SMART" id="SM00487">
    <property type="entry name" value="DEXDc"/>
    <property type="match status" value="1"/>
</dbReference>
<dbReference type="EMBL" id="FONL01000021">
    <property type="protein sequence ID" value="SFE80921.1"/>
    <property type="molecule type" value="Genomic_DNA"/>
</dbReference>
<gene>
    <name evidence="4" type="ORF">SAMN05216245_1217</name>
</gene>
<evidence type="ECO:0000313" key="4">
    <source>
        <dbReference type="EMBL" id="SFE80921.1"/>
    </source>
</evidence>
<proteinExistence type="predicted"/>
<keyword evidence="4" id="KW-0378">Hydrolase</keyword>
<dbReference type="InterPro" id="IPR027417">
    <property type="entry name" value="P-loop_NTPase"/>
</dbReference>
<dbReference type="CDD" id="cd18799">
    <property type="entry name" value="SF2_C_EcoAI-like"/>
    <property type="match status" value="1"/>
</dbReference>
<evidence type="ECO:0000259" key="2">
    <source>
        <dbReference type="PROSITE" id="PS51192"/>
    </source>
</evidence>
<evidence type="ECO:0000259" key="3">
    <source>
        <dbReference type="PROSITE" id="PS51194"/>
    </source>
</evidence>
<dbReference type="SMART" id="SM00490">
    <property type="entry name" value="HELICc"/>
    <property type="match status" value="1"/>
</dbReference>
<dbReference type="SUPFAM" id="SSF52540">
    <property type="entry name" value="P-loop containing nucleoside triphosphate hydrolases"/>
    <property type="match status" value="1"/>
</dbReference>
<dbReference type="PROSITE" id="PS51192">
    <property type="entry name" value="HELICASE_ATP_BIND_1"/>
    <property type="match status" value="1"/>
</dbReference>
<evidence type="ECO:0000259" key="1">
    <source>
        <dbReference type="PROSITE" id="PS50035"/>
    </source>
</evidence>
<protein>
    <submittedName>
        <fullName evidence="4">Superfamily II DNA or RNA helicase</fullName>
    </submittedName>
</protein>
<dbReference type="Gene3D" id="3.30.870.10">
    <property type="entry name" value="Endonuclease Chain A"/>
    <property type="match status" value="1"/>
</dbReference>
<dbReference type="InterPro" id="IPR025202">
    <property type="entry name" value="PLD-like_dom"/>
</dbReference>
<dbReference type="SUPFAM" id="SSF56024">
    <property type="entry name" value="Phospholipase D/nuclease"/>
    <property type="match status" value="1"/>
</dbReference>
<keyword evidence="4" id="KW-0347">Helicase</keyword>
<dbReference type="PROSITE" id="PS50035">
    <property type="entry name" value="PLD"/>
    <property type="match status" value="1"/>
</dbReference>
<dbReference type="GO" id="GO:0006793">
    <property type="term" value="P:phosphorus metabolic process"/>
    <property type="evidence" value="ECO:0007669"/>
    <property type="project" value="UniProtKB-ARBA"/>
</dbReference>
<dbReference type="CDD" id="cd09203">
    <property type="entry name" value="PLDc_N_DEXD_b1"/>
    <property type="match status" value="1"/>
</dbReference>
<keyword evidence="4" id="KW-0547">Nucleotide-binding</keyword>
<name>A0A1I2DKV6_9FIRM</name>
<dbReference type="GO" id="GO:0004386">
    <property type="term" value="F:helicase activity"/>
    <property type="evidence" value="ECO:0007669"/>
    <property type="project" value="UniProtKB-KW"/>
</dbReference>
<dbReference type="STRING" id="1123323.SAMN05216245_1217"/>
<organism evidence="4 5">
    <name type="scientific">Succiniclasticum ruminis DSM 9236</name>
    <dbReference type="NCBI Taxonomy" id="1123323"/>
    <lineage>
        <taxon>Bacteria</taxon>
        <taxon>Bacillati</taxon>
        <taxon>Bacillota</taxon>
        <taxon>Negativicutes</taxon>
        <taxon>Acidaminococcales</taxon>
        <taxon>Acidaminococcaceae</taxon>
        <taxon>Succiniclasticum</taxon>
    </lineage>
</organism>
<dbReference type="GO" id="GO:0016887">
    <property type="term" value="F:ATP hydrolysis activity"/>
    <property type="evidence" value="ECO:0007669"/>
    <property type="project" value="TreeGrafter"/>
</dbReference>
<dbReference type="Pfam" id="PF00271">
    <property type="entry name" value="Helicase_C"/>
    <property type="match status" value="1"/>
</dbReference>
<dbReference type="PROSITE" id="PS51194">
    <property type="entry name" value="HELICASE_CTER"/>
    <property type="match status" value="1"/>
</dbReference>
<reference evidence="4 5" key="1">
    <citation type="submission" date="2016-10" db="EMBL/GenBank/DDBJ databases">
        <authorList>
            <person name="de Groot N.N."/>
        </authorList>
    </citation>
    <scope>NUCLEOTIDE SEQUENCE [LARGE SCALE GENOMIC DNA]</scope>
    <source>
        <strain evidence="4 5">DSM 9236</strain>
    </source>
</reference>
<dbReference type="RefSeq" id="WP_093914163.1">
    <property type="nucleotide sequence ID" value="NZ_FONL01000021.1"/>
</dbReference>
<keyword evidence="5" id="KW-1185">Reference proteome</keyword>
<dbReference type="PANTHER" id="PTHR47962:SF7">
    <property type="entry name" value="MITOCHONDRIAL ATP-DEPENDENT HELICASE IRC3-RELATED"/>
    <property type="match status" value="1"/>
</dbReference>
<dbReference type="Pfam" id="PF11907">
    <property type="entry name" value="DUF3427"/>
    <property type="match status" value="1"/>
</dbReference>
<dbReference type="Pfam" id="PF04851">
    <property type="entry name" value="ResIII"/>
    <property type="match status" value="1"/>
</dbReference>
<dbReference type="CDD" id="cd18032">
    <property type="entry name" value="DEXHc_RE_I_III_res"/>
    <property type="match status" value="1"/>
</dbReference>
<dbReference type="InterPro" id="IPR021835">
    <property type="entry name" value="DUF3427"/>
</dbReference>
<dbReference type="Proteomes" id="UP000198896">
    <property type="component" value="Unassembled WGS sequence"/>
</dbReference>
<dbReference type="OrthoDB" id="9802848at2"/>